<keyword evidence="3" id="KW-0238">DNA-binding</keyword>
<dbReference type="SUPFAM" id="SSF101936">
    <property type="entry name" value="DNA-binding pseudobarrel domain"/>
    <property type="match status" value="3"/>
</dbReference>
<feature type="domain" description="TF-B3" evidence="6">
    <location>
        <begin position="486"/>
        <end position="547"/>
    </location>
</feature>
<dbReference type="GO" id="GO:0005634">
    <property type="term" value="C:nucleus"/>
    <property type="evidence" value="ECO:0007669"/>
    <property type="project" value="UniProtKB-SubCell"/>
</dbReference>
<sequence>MASSGTKRVESSGKIANLTASKGPFPIGFLCRNSASTYQSGSLQILDTFAVQYGDLIPNRVYLRVPNGSLWFGSYVHGTHRIEGLENFMRYYDVKPYQLLCVQYVGVADFLVEIFNCYAVEIDYGLKDIPLHNGSVCENNVGNLVSDFSELTEVDLDKLSSLLHYNGSSSMPVAYELLISDKHLKNESSTQVLNTEACVQLGLDDSITWIQFGFKTHRWNISLKWENGSAYFDHEWSKFATASKLRESDICLLLYTSHPQKFEIVIFDKLSIANFYRGGIEDGKGLLKFFKFMTYETVVTGELEIPRLFVEQFGMLLKENIKLYLGDGMEYQAYFLEGSNLLIDLKKLLAAYSVEENNVICFEFVGRSSFYVSVYNSSGMDIFNHKDKKLLLKDFLKGLEDGAIALTDRELDNIEGTTGLEVENLVQSVTGEHEIPIRKHRRLEQLKGVINYFTVVLKPSNVNQSGHGVYVARHLFRIYRSWNSYTMVNLIRRGECWKVGVCIKRRICRFGRGWDDFRKDNDLKEGDRVKFTHVSDKTFQVRVGVYV</sequence>
<dbReference type="InterPro" id="IPR050655">
    <property type="entry name" value="Plant_B3_domain"/>
</dbReference>
<dbReference type="EMBL" id="JAUIZM010000007">
    <property type="protein sequence ID" value="KAK1376254.1"/>
    <property type="molecule type" value="Genomic_DNA"/>
</dbReference>
<dbReference type="SMART" id="SM01019">
    <property type="entry name" value="B3"/>
    <property type="match status" value="2"/>
</dbReference>
<dbReference type="InterPro" id="IPR003340">
    <property type="entry name" value="B3_DNA-bd"/>
</dbReference>
<dbReference type="CDD" id="cd10017">
    <property type="entry name" value="B3_DNA"/>
    <property type="match status" value="1"/>
</dbReference>
<evidence type="ECO:0000256" key="4">
    <source>
        <dbReference type="ARBA" id="ARBA00023163"/>
    </source>
</evidence>
<evidence type="ECO:0000313" key="7">
    <source>
        <dbReference type="EMBL" id="KAK1373848.1"/>
    </source>
</evidence>
<protein>
    <recommendedName>
        <fullName evidence="6">TF-B3 domain-containing protein</fullName>
    </recommendedName>
</protein>
<keyword evidence="5" id="KW-0539">Nucleus</keyword>
<keyword evidence="9" id="KW-1185">Reference proteome</keyword>
<evidence type="ECO:0000256" key="3">
    <source>
        <dbReference type="ARBA" id="ARBA00023125"/>
    </source>
</evidence>
<evidence type="ECO:0000259" key="6">
    <source>
        <dbReference type="PROSITE" id="PS50863"/>
    </source>
</evidence>
<evidence type="ECO:0000313" key="9">
    <source>
        <dbReference type="Proteomes" id="UP001237642"/>
    </source>
</evidence>
<dbReference type="InterPro" id="IPR015300">
    <property type="entry name" value="DNA-bd_pseudobarrel_sf"/>
</dbReference>
<dbReference type="PANTHER" id="PTHR31920:SF132">
    <property type="entry name" value="TF-B3 DOMAIN-CONTAINING PROTEIN"/>
    <property type="match status" value="1"/>
</dbReference>
<evidence type="ECO:0000256" key="2">
    <source>
        <dbReference type="ARBA" id="ARBA00023015"/>
    </source>
</evidence>
<proteinExistence type="predicted"/>
<dbReference type="EMBL" id="JAUIZM010000007">
    <property type="protein sequence ID" value="KAK1373848.1"/>
    <property type="molecule type" value="Genomic_DNA"/>
</dbReference>
<name>A0AAD8MJ16_9APIA</name>
<dbReference type="PANTHER" id="PTHR31920">
    <property type="entry name" value="B3 DOMAIN-CONTAINING"/>
    <property type="match status" value="1"/>
</dbReference>
<dbReference type="GO" id="GO:0003677">
    <property type="term" value="F:DNA binding"/>
    <property type="evidence" value="ECO:0007669"/>
    <property type="project" value="UniProtKB-KW"/>
</dbReference>
<reference evidence="7" key="2">
    <citation type="submission" date="2023-05" db="EMBL/GenBank/DDBJ databases">
        <authorList>
            <person name="Schelkunov M.I."/>
        </authorList>
    </citation>
    <scope>NUCLEOTIDE SEQUENCE</scope>
    <source>
        <strain evidence="7">Hsosn_3</strain>
        <tissue evidence="7">Leaf</tissue>
    </source>
</reference>
<keyword evidence="2" id="KW-0805">Transcription regulation</keyword>
<organism evidence="7 9">
    <name type="scientific">Heracleum sosnowskyi</name>
    <dbReference type="NCBI Taxonomy" id="360622"/>
    <lineage>
        <taxon>Eukaryota</taxon>
        <taxon>Viridiplantae</taxon>
        <taxon>Streptophyta</taxon>
        <taxon>Embryophyta</taxon>
        <taxon>Tracheophyta</taxon>
        <taxon>Spermatophyta</taxon>
        <taxon>Magnoliopsida</taxon>
        <taxon>eudicotyledons</taxon>
        <taxon>Gunneridae</taxon>
        <taxon>Pentapetalae</taxon>
        <taxon>asterids</taxon>
        <taxon>campanulids</taxon>
        <taxon>Apiales</taxon>
        <taxon>Apiaceae</taxon>
        <taxon>Apioideae</taxon>
        <taxon>apioid superclade</taxon>
        <taxon>Tordylieae</taxon>
        <taxon>Tordyliinae</taxon>
        <taxon>Heracleum</taxon>
    </lineage>
</organism>
<keyword evidence="4" id="KW-0804">Transcription</keyword>
<gene>
    <name evidence="7" type="ORF">POM88_030041</name>
    <name evidence="8" type="ORF">POM88_032447</name>
</gene>
<comment type="caution">
    <text evidence="7">The sequence shown here is derived from an EMBL/GenBank/DDBJ whole genome shotgun (WGS) entry which is preliminary data.</text>
</comment>
<evidence type="ECO:0000313" key="8">
    <source>
        <dbReference type="EMBL" id="KAK1376254.1"/>
    </source>
</evidence>
<dbReference type="Gene3D" id="2.40.330.10">
    <property type="entry name" value="DNA-binding pseudobarrel domain"/>
    <property type="match status" value="3"/>
</dbReference>
<comment type="subcellular location">
    <subcellularLocation>
        <location evidence="1">Nucleus</location>
    </subcellularLocation>
</comment>
<reference evidence="7" key="1">
    <citation type="submission" date="2023-02" db="EMBL/GenBank/DDBJ databases">
        <title>Genome of toxic invasive species Heracleum sosnowskyi carries increased number of genes despite the absence of recent whole-genome duplications.</title>
        <authorList>
            <person name="Schelkunov M."/>
            <person name="Shtratnikova V."/>
            <person name="Makarenko M."/>
            <person name="Klepikova A."/>
            <person name="Omelchenko D."/>
            <person name="Novikova G."/>
            <person name="Obukhova E."/>
            <person name="Bogdanov V."/>
            <person name="Penin A."/>
            <person name="Logacheva M."/>
        </authorList>
    </citation>
    <scope>NUCLEOTIDE SEQUENCE</scope>
    <source>
        <strain evidence="7">Hsosn_3</strain>
        <tissue evidence="7">Leaf</tissue>
    </source>
</reference>
<dbReference type="Proteomes" id="UP001237642">
    <property type="component" value="Unassembled WGS sequence"/>
</dbReference>
<evidence type="ECO:0000256" key="1">
    <source>
        <dbReference type="ARBA" id="ARBA00004123"/>
    </source>
</evidence>
<dbReference type="Pfam" id="PF02362">
    <property type="entry name" value="B3"/>
    <property type="match status" value="1"/>
</dbReference>
<evidence type="ECO:0000256" key="5">
    <source>
        <dbReference type="ARBA" id="ARBA00023242"/>
    </source>
</evidence>
<accession>A0AAD8MJ16</accession>
<dbReference type="AlphaFoldDB" id="A0AAD8MJ16"/>
<dbReference type="PROSITE" id="PS50863">
    <property type="entry name" value="B3"/>
    <property type="match status" value="1"/>
</dbReference>